<sequence length="198" mass="22691">MMNLKRLAALVIGLGLGSTALWAQWSFGVKGGLNASKMKWEAMDPKFKVGAQIGGFATYHLNEEWSLQTELLYALQGCRFEIWESLDEKDKITAKENLHYLNIPVLARFQFAGGLYFELGPQVGFLLGEYQKYKDERHRIEDTKPVDVALAGGVGYAFNEHLEWNFRYVHGFLPTRKSFTDDFKSMNRSMQLSLGYRF</sequence>
<organism evidence="2 3">
    <name type="scientific">Candidatus Paraprevotella stercoravium</name>
    <dbReference type="NCBI Taxonomy" id="2838725"/>
    <lineage>
        <taxon>Bacteria</taxon>
        <taxon>Pseudomonadati</taxon>
        <taxon>Bacteroidota</taxon>
        <taxon>Bacteroidia</taxon>
        <taxon>Bacteroidales</taxon>
        <taxon>Prevotellaceae</taxon>
        <taxon>Paraprevotella</taxon>
    </lineage>
</organism>
<reference evidence="2" key="2">
    <citation type="submission" date="2021-04" db="EMBL/GenBank/DDBJ databases">
        <authorList>
            <person name="Gilroy R."/>
        </authorList>
    </citation>
    <scope>NUCLEOTIDE SEQUENCE</scope>
    <source>
        <strain evidence="2">G3-2149</strain>
    </source>
</reference>
<evidence type="ECO:0000313" key="3">
    <source>
        <dbReference type="Proteomes" id="UP000823865"/>
    </source>
</evidence>
<name>A0A9E2L552_9BACT</name>
<dbReference type="EMBL" id="JAHLFU010000086">
    <property type="protein sequence ID" value="MBU3853092.1"/>
    <property type="molecule type" value="Genomic_DNA"/>
</dbReference>
<evidence type="ECO:0000259" key="1">
    <source>
        <dbReference type="Pfam" id="PF13568"/>
    </source>
</evidence>
<proteinExistence type="predicted"/>
<accession>A0A9E2L552</accession>
<dbReference type="SUPFAM" id="SSF56925">
    <property type="entry name" value="OMPA-like"/>
    <property type="match status" value="1"/>
</dbReference>
<dbReference type="Pfam" id="PF13568">
    <property type="entry name" value="OMP_b-brl_2"/>
    <property type="match status" value="1"/>
</dbReference>
<dbReference type="InterPro" id="IPR025665">
    <property type="entry name" value="Beta-barrel_OMP_2"/>
</dbReference>
<feature type="domain" description="Outer membrane protein beta-barrel" evidence="1">
    <location>
        <begin position="23"/>
        <end position="173"/>
    </location>
</feature>
<gene>
    <name evidence="2" type="ORF">H9789_04635</name>
</gene>
<evidence type="ECO:0000313" key="2">
    <source>
        <dbReference type="EMBL" id="MBU3853092.1"/>
    </source>
</evidence>
<comment type="caution">
    <text evidence="2">The sequence shown here is derived from an EMBL/GenBank/DDBJ whole genome shotgun (WGS) entry which is preliminary data.</text>
</comment>
<dbReference type="InterPro" id="IPR011250">
    <property type="entry name" value="OMP/PagP_B-barrel"/>
</dbReference>
<protein>
    <submittedName>
        <fullName evidence="2">PorT family protein</fullName>
    </submittedName>
</protein>
<dbReference type="Proteomes" id="UP000823865">
    <property type="component" value="Unassembled WGS sequence"/>
</dbReference>
<reference evidence="2" key="1">
    <citation type="journal article" date="2021" name="PeerJ">
        <title>Extensive microbial diversity within the chicken gut microbiome revealed by metagenomics and culture.</title>
        <authorList>
            <person name="Gilroy R."/>
            <person name="Ravi A."/>
            <person name="Getino M."/>
            <person name="Pursley I."/>
            <person name="Horton D.L."/>
            <person name="Alikhan N.F."/>
            <person name="Baker D."/>
            <person name="Gharbi K."/>
            <person name="Hall N."/>
            <person name="Watson M."/>
            <person name="Adriaenssens E.M."/>
            <person name="Foster-Nyarko E."/>
            <person name="Jarju S."/>
            <person name="Secka A."/>
            <person name="Antonio M."/>
            <person name="Oren A."/>
            <person name="Chaudhuri R.R."/>
            <person name="La Ragione R."/>
            <person name="Hildebrand F."/>
            <person name="Pallen M.J."/>
        </authorList>
    </citation>
    <scope>NUCLEOTIDE SEQUENCE</scope>
    <source>
        <strain evidence="2">G3-2149</strain>
    </source>
</reference>
<dbReference type="AlphaFoldDB" id="A0A9E2L552"/>